<reference evidence="1 2" key="1">
    <citation type="journal article" date="2016" name="Nat. Commun.">
        <title>Ectomycorrhizal ecology is imprinted in the genome of the dominant symbiotic fungus Cenococcum geophilum.</title>
        <authorList>
            <consortium name="DOE Joint Genome Institute"/>
            <person name="Peter M."/>
            <person name="Kohler A."/>
            <person name="Ohm R.A."/>
            <person name="Kuo A."/>
            <person name="Krutzmann J."/>
            <person name="Morin E."/>
            <person name="Arend M."/>
            <person name="Barry K.W."/>
            <person name="Binder M."/>
            <person name="Choi C."/>
            <person name="Clum A."/>
            <person name="Copeland A."/>
            <person name="Grisel N."/>
            <person name="Haridas S."/>
            <person name="Kipfer T."/>
            <person name="LaButti K."/>
            <person name="Lindquist E."/>
            <person name="Lipzen A."/>
            <person name="Maire R."/>
            <person name="Meier B."/>
            <person name="Mihaltcheva S."/>
            <person name="Molinier V."/>
            <person name="Murat C."/>
            <person name="Poggeler S."/>
            <person name="Quandt C.A."/>
            <person name="Sperisen C."/>
            <person name="Tritt A."/>
            <person name="Tisserant E."/>
            <person name="Crous P.W."/>
            <person name="Henrissat B."/>
            <person name="Nehls U."/>
            <person name="Egli S."/>
            <person name="Spatafora J.W."/>
            <person name="Grigoriev I.V."/>
            <person name="Martin F.M."/>
        </authorList>
    </citation>
    <scope>NUCLEOTIDE SEQUENCE [LARGE SCALE GENOMIC DNA]</scope>
    <source>
        <strain evidence="1 2">1.58</strain>
    </source>
</reference>
<evidence type="ECO:0000313" key="1">
    <source>
        <dbReference type="EMBL" id="OCK88226.1"/>
    </source>
</evidence>
<sequence length="81" mass="9375">MRWLTKIYPFQAHMNYPYPDLHSVIICSLSIWIMSCTLTWVENSITRAYRGTNPNTPDVNREGGSGEIARCFQCMHGSQDY</sequence>
<dbReference type="Proteomes" id="UP000250078">
    <property type="component" value="Unassembled WGS sequence"/>
</dbReference>
<accession>A0ACC8EP79</accession>
<gene>
    <name evidence="1" type="ORF">K441DRAFT_325938</name>
</gene>
<proteinExistence type="predicted"/>
<protein>
    <submittedName>
        <fullName evidence="1">Uncharacterized protein</fullName>
    </submittedName>
</protein>
<name>A0ACC8EP79_9PEZI</name>
<keyword evidence="2" id="KW-1185">Reference proteome</keyword>
<organism evidence="1 2">
    <name type="scientific">Cenococcum geophilum 1.58</name>
    <dbReference type="NCBI Taxonomy" id="794803"/>
    <lineage>
        <taxon>Eukaryota</taxon>
        <taxon>Fungi</taxon>
        <taxon>Dikarya</taxon>
        <taxon>Ascomycota</taxon>
        <taxon>Pezizomycotina</taxon>
        <taxon>Dothideomycetes</taxon>
        <taxon>Pleosporomycetidae</taxon>
        <taxon>Gloniales</taxon>
        <taxon>Gloniaceae</taxon>
        <taxon>Cenococcum</taxon>
    </lineage>
</organism>
<dbReference type="EMBL" id="KV748246">
    <property type="protein sequence ID" value="OCK88226.1"/>
    <property type="molecule type" value="Genomic_DNA"/>
</dbReference>
<evidence type="ECO:0000313" key="2">
    <source>
        <dbReference type="Proteomes" id="UP000250078"/>
    </source>
</evidence>